<dbReference type="Pfam" id="PF00196">
    <property type="entry name" value="GerE"/>
    <property type="match status" value="1"/>
</dbReference>
<feature type="transmembrane region" description="Helical" evidence="4">
    <location>
        <begin position="265"/>
        <end position="284"/>
    </location>
</feature>
<keyword evidence="4" id="KW-0472">Membrane</keyword>
<accession>A0ABV1JDD7</accession>
<feature type="transmembrane region" description="Helical" evidence="4">
    <location>
        <begin position="366"/>
        <end position="387"/>
    </location>
</feature>
<keyword evidence="4" id="KW-0812">Transmembrane</keyword>
<keyword evidence="2" id="KW-0238">DNA-binding</keyword>
<evidence type="ECO:0000256" key="1">
    <source>
        <dbReference type="ARBA" id="ARBA00023015"/>
    </source>
</evidence>
<proteinExistence type="predicted"/>
<dbReference type="PROSITE" id="PS50043">
    <property type="entry name" value="HTH_LUXR_2"/>
    <property type="match status" value="1"/>
</dbReference>
<comment type="caution">
    <text evidence="6">The sequence shown here is derived from an EMBL/GenBank/DDBJ whole genome shotgun (WGS) entry which is preliminary data.</text>
</comment>
<feature type="transmembrane region" description="Helical" evidence="4">
    <location>
        <begin position="137"/>
        <end position="155"/>
    </location>
</feature>
<name>A0ABV1JDD7_9ACTN</name>
<dbReference type="EMBL" id="JBBNOP010000006">
    <property type="protein sequence ID" value="MEQ3363094.1"/>
    <property type="molecule type" value="Genomic_DNA"/>
</dbReference>
<feature type="transmembrane region" description="Helical" evidence="4">
    <location>
        <begin position="240"/>
        <end position="258"/>
    </location>
</feature>
<dbReference type="PANTHER" id="PTHR44688">
    <property type="entry name" value="DNA-BINDING TRANSCRIPTIONAL ACTIVATOR DEVR_DOSR"/>
    <property type="match status" value="1"/>
</dbReference>
<evidence type="ECO:0000313" key="7">
    <source>
        <dbReference type="Proteomes" id="UP001487305"/>
    </source>
</evidence>
<keyword evidence="7" id="KW-1185">Reference proteome</keyword>
<reference evidence="6 7" key="1">
    <citation type="submission" date="2024-04" db="EMBL/GenBank/DDBJ databases">
        <title>Human intestinal bacterial collection.</title>
        <authorList>
            <person name="Pauvert C."/>
            <person name="Hitch T.C.A."/>
            <person name="Clavel T."/>
        </authorList>
    </citation>
    <scope>NUCLEOTIDE SEQUENCE [LARGE SCALE GENOMIC DNA]</scope>
    <source>
        <strain evidence="6 7">CLA-KB-H42</strain>
    </source>
</reference>
<feature type="transmembrane region" description="Helical" evidence="4">
    <location>
        <begin position="199"/>
        <end position="220"/>
    </location>
</feature>
<feature type="transmembrane region" description="Helical" evidence="4">
    <location>
        <begin position="290"/>
        <end position="312"/>
    </location>
</feature>
<organism evidence="6 7">
    <name type="scientific">Raoultibacter massiliensis</name>
    <dbReference type="NCBI Taxonomy" id="1852371"/>
    <lineage>
        <taxon>Bacteria</taxon>
        <taxon>Bacillati</taxon>
        <taxon>Actinomycetota</taxon>
        <taxon>Coriobacteriia</taxon>
        <taxon>Eggerthellales</taxon>
        <taxon>Eggerthellaceae</taxon>
        <taxon>Raoultibacter</taxon>
    </lineage>
</organism>
<feature type="transmembrane region" description="Helical" evidence="4">
    <location>
        <begin position="42"/>
        <end position="60"/>
    </location>
</feature>
<evidence type="ECO:0000256" key="4">
    <source>
        <dbReference type="SAM" id="Phobius"/>
    </source>
</evidence>
<dbReference type="RefSeq" id="WP_146007922.1">
    <property type="nucleotide sequence ID" value="NZ_JBBNOP010000006.1"/>
</dbReference>
<evidence type="ECO:0000313" key="6">
    <source>
        <dbReference type="EMBL" id="MEQ3363094.1"/>
    </source>
</evidence>
<dbReference type="PRINTS" id="PR00038">
    <property type="entry name" value="HTHLUXR"/>
</dbReference>
<dbReference type="CDD" id="cd06170">
    <property type="entry name" value="LuxR_C_like"/>
    <property type="match status" value="1"/>
</dbReference>
<dbReference type="SMART" id="SM00421">
    <property type="entry name" value="HTH_LUXR"/>
    <property type="match status" value="1"/>
</dbReference>
<dbReference type="SUPFAM" id="SSF46894">
    <property type="entry name" value="C-terminal effector domain of the bipartite response regulators"/>
    <property type="match status" value="1"/>
</dbReference>
<protein>
    <submittedName>
        <fullName evidence="6">Helix-turn-helix transcriptional regulator</fullName>
    </submittedName>
</protein>
<feature type="domain" description="HTH luxR-type" evidence="5">
    <location>
        <begin position="410"/>
        <end position="475"/>
    </location>
</feature>
<gene>
    <name evidence="6" type="ORF">AAA083_08910</name>
</gene>
<feature type="transmembrane region" description="Helical" evidence="4">
    <location>
        <begin position="100"/>
        <end position="125"/>
    </location>
</feature>
<keyword evidence="4" id="KW-1133">Transmembrane helix</keyword>
<feature type="transmembrane region" description="Helical" evidence="4">
    <location>
        <begin position="324"/>
        <end position="346"/>
    </location>
</feature>
<dbReference type="InterPro" id="IPR016032">
    <property type="entry name" value="Sig_transdc_resp-reg_C-effctor"/>
</dbReference>
<keyword evidence="1" id="KW-0805">Transcription regulation</keyword>
<dbReference type="Proteomes" id="UP001487305">
    <property type="component" value="Unassembled WGS sequence"/>
</dbReference>
<dbReference type="InterPro" id="IPR000792">
    <property type="entry name" value="Tscrpt_reg_LuxR_C"/>
</dbReference>
<dbReference type="PANTHER" id="PTHR44688:SF16">
    <property type="entry name" value="DNA-BINDING TRANSCRIPTIONAL ACTIVATOR DEVR_DOSR"/>
    <property type="match status" value="1"/>
</dbReference>
<evidence type="ECO:0000256" key="3">
    <source>
        <dbReference type="ARBA" id="ARBA00023163"/>
    </source>
</evidence>
<sequence length="476" mass="51889">MRTRSRITIALGMLFLWPLLRTQATGTLLVAASSAIPWAQSSYYIFLIVGVLFVAVALAAKNALQRVYELRWPVAVLASVTAVANFGVALAVQMDVLHPLLLVASVLFYAVCIPVLVVAWAFVLVPLLKADFHVSSICIAASFVGSFVLGFLQYLPQPWPYLFPILCPLLAGWCWFLVPKSDARHSAASMDLPTVLRSLPLGSLASLVITMFLSCFLVGIARSGSIAISENIDLYYAKDFATIVVTTIIAFMLYALLASKRSTRVIWIFIFTVLCIGQLIILAFDDGVFALVGIGVSSAARASFSFFLYFYLLTLVYEENLPVIPVFVSVFVSTNVVSDALSFAVVPVFSGALGVDYAGLIRPASLAVGIIVFLCLAFFSGSMALSYPRGERAHGFEGAASNQLQRQVDELTSRYGVSERESEVMLYIVQGYSYKATASELGITEGTVQSHIKRLYVKLDVHSRQELIETVRSVDA</sequence>
<keyword evidence="3" id="KW-0804">Transcription</keyword>
<feature type="transmembrane region" description="Helical" evidence="4">
    <location>
        <begin position="161"/>
        <end position="178"/>
    </location>
</feature>
<dbReference type="Gene3D" id="1.10.10.10">
    <property type="entry name" value="Winged helix-like DNA-binding domain superfamily/Winged helix DNA-binding domain"/>
    <property type="match status" value="1"/>
</dbReference>
<dbReference type="InterPro" id="IPR036388">
    <property type="entry name" value="WH-like_DNA-bd_sf"/>
</dbReference>
<feature type="transmembrane region" description="Helical" evidence="4">
    <location>
        <begin position="72"/>
        <end position="94"/>
    </location>
</feature>
<evidence type="ECO:0000259" key="5">
    <source>
        <dbReference type="PROSITE" id="PS50043"/>
    </source>
</evidence>
<evidence type="ECO:0000256" key="2">
    <source>
        <dbReference type="ARBA" id="ARBA00023125"/>
    </source>
</evidence>